<dbReference type="InterPro" id="IPR055377">
    <property type="entry name" value="GH3_M"/>
</dbReference>
<comment type="caution">
    <text evidence="5">The sequence shown here is derived from an EMBL/GenBank/DDBJ whole genome shotgun (WGS) entry which is preliminary data.</text>
</comment>
<dbReference type="ExpressionAtlas" id="A0A178WM73">
    <property type="expression patterns" value="baseline and differential"/>
</dbReference>
<evidence type="ECO:0000259" key="3">
    <source>
        <dbReference type="Pfam" id="PF23571"/>
    </source>
</evidence>
<organism evidence="5 6">
    <name type="scientific">Arabidopsis thaliana</name>
    <name type="common">Mouse-ear cress</name>
    <dbReference type="NCBI Taxonomy" id="3702"/>
    <lineage>
        <taxon>Eukaryota</taxon>
        <taxon>Viridiplantae</taxon>
        <taxon>Streptophyta</taxon>
        <taxon>Embryophyta</taxon>
        <taxon>Tracheophyta</taxon>
        <taxon>Spermatophyta</taxon>
        <taxon>Magnoliopsida</taxon>
        <taxon>eudicotyledons</taxon>
        <taxon>Gunneridae</taxon>
        <taxon>Pentapetalae</taxon>
        <taxon>rosids</taxon>
        <taxon>malvids</taxon>
        <taxon>Brassicales</taxon>
        <taxon>Brassicaceae</taxon>
        <taxon>Camelineae</taxon>
        <taxon>Arabidopsis</taxon>
    </lineage>
</organism>
<dbReference type="AlphaFoldDB" id="A0A178WM73"/>
<evidence type="ECO:0000313" key="6">
    <source>
        <dbReference type="Proteomes" id="UP000078284"/>
    </source>
</evidence>
<comment type="similarity">
    <text evidence="1">Belongs to the IAA-amido conjugating enzyme family.</text>
</comment>
<dbReference type="InterPro" id="IPR055378">
    <property type="entry name" value="GH3_C"/>
</dbReference>
<feature type="domain" description="GH3 C-terminal" evidence="4">
    <location>
        <begin position="431"/>
        <end position="553"/>
    </location>
</feature>
<proteinExistence type="inferred from homology"/>
<evidence type="ECO:0000256" key="1">
    <source>
        <dbReference type="ARBA" id="ARBA00008068"/>
    </source>
</evidence>
<name>A0A178WM73_ARATH</name>
<sequence>MMNPSLNLMDLEELTSNAKQIQEDVLEEILTLNANTEYLHRFLHGSSDKVLFKKNVPVVTYDDVKPYIERVANGEPSDVISGGPITMFLRSTGTSGGKQKVFPVNDKYIEKLGYVIALRSLAMSKHFDSGGEQGKAMEFHCTKPPSETPSGLPVFAVFSSFFMSDYFKNRPSKCNSEYTSPDQIILCPDHNQSLYCHLLCGLVQRDEVVRVGAAFAFVLVRAIDFLEKHWKELCSNIRSGHVSEWITDLEGRNAVSTILRGPDPILADVIEQECSHKSWEGIITRLWPKAKYIDCIITGQMAQYIPMLEFYSNKLPIVSTTYGSSESTFGMNMDPLCKPQDTSYTCAPNISYFEFLPVDHKGDMASIVDLVDVKLGCYYEPVVTNYFGLHRYLIGDILQVTGFYNNTPQFRFVHRKNVVLSVRSEITTEEDILKALNHVGLVLESSDLMLMGFTCYADISTFPGHYVFYWELKAKDVQDVFELEEKVMVKCCSLLEESFDEVYRKNRSKDECIGPLEIRVVQQGTFDSLMEYFISQGGSIAQYKTPICINSSEALAVLENKVLARFFSEKSPPLDS</sequence>
<dbReference type="Pfam" id="PF23571">
    <property type="entry name" value="GH3_M"/>
    <property type="match status" value="1"/>
</dbReference>
<reference evidence="6" key="1">
    <citation type="journal article" date="2016" name="Proc. Natl. Acad. Sci. U.S.A.">
        <title>Chromosome-level assembly of Arabidopsis thaliana Ler reveals the extent of translocation and inversion polymorphisms.</title>
        <authorList>
            <person name="Zapata L."/>
            <person name="Ding J."/>
            <person name="Willing E.M."/>
            <person name="Hartwig B."/>
            <person name="Bezdan D."/>
            <person name="Jiao W.B."/>
            <person name="Patel V."/>
            <person name="Velikkakam James G."/>
            <person name="Koornneef M."/>
            <person name="Ossowski S."/>
            <person name="Schneeberger K."/>
        </authorList>
    </citation>
    <scope>NUCLEOTIDE SEQUENCE [LARGE SCALE GENOMIC DNA]</scope>
    <source>
        <strain evidence="6">cv. Landsberg erecta</strain>
    </source>
</reference>
<dbReference type="InterPro" id="IPR004993">
    <property type="entry name" value="GH3"/>
</dbReference>
<evidence type="ECO:0000256" key="2">
    <source>
        <dbReference type="ARBA" id="ARBA00022598"/>
    </source>
</evidence>
<evidence type="ECO:0000259" key="4">
    <source>
        <dbReference type="Pfam" id="PF23572"/>
    </source>
</evidence>
<feature type="domain" description="GH3 middle" evidence="3">
    <location>
        <begin position="344"/>
        <end position="415"/>
    </location>
</feature>
<protein>
    <submittedName>
        <fullName evidence="5">Uncharacterized protein</fullName>
    </submittedName>
</protein>
<dbReference type="GO" id="GO:0016874">
    <property type="term" value="F:ligase activity"/>
    <property type="evidence" value="ECO:0007669"/>
    <property type="project" value="UniProtKB-KW"/>
</dbReference>
<gene>
    <name evidence="5" type="ordered locus">AXX17_At1g42800</name>
</gene>
<evidence type="ECO:0000313" key="5">
    <source>
        <dbReference type="EMBL" id="OAP18212.1"/>
    </source>
</evidence>
<accession>A0A178WM73</accession>
<dbReference type="PANTHER" id="PTHR31901">
    <property type="entry name" value="GH3 DOMAIN-CONTAINING PROTEIN"/>
    <property type="match status" value="1"/>
</dbReference>
<dbReference type="EMBL" id="LUHQ01000001">
    <property type="protein sequence ID" value="OAP18212.1"/>
    <property type="molecule type" value="Genomic_DNA"/>
</dbReference>
<dbReference type="Pfam" id="PF03321">
    <property type="entry name" value="GH3"/>
    <property type="match status" value="1"/>
</dbReference>
<keyword evidence="2" id="KW-0436">Ligase</keyword>
<dbReference type="Pfam" id="PF23572">
    <property type="entry name" value="GH3_C"/>
    <property type="match status" value="1"/>
</dbReference>
<dbReference type="Proteomes" id="UP000078284">
    <property type="component" value="Chromosome 1"/>
</dbReference>
<dbReference type="PANTHER" id="PTHR31901:SF52">
    <property type="entry name" value="AUXIN-RESPONSIVE GH3 FAMILY PROTEIN"/>
    <property type="match status" value="1"/>
</dbReference>